<proteinExistence type="predicted"/>
<comment type="caution">
    <text evidence="2">The sequence shown here is derived from an EMBL/GenBank/DDBJ whole genome shotgun (WGS) entry which is preliminary data.</text>
</comment>
<dbReference type="AlphaFoldDB" id="A0A7W6EFG7"/>
<feature type="compositionally biased region" description="Basic and acidic residues" evidence="1">
    <location>
        <begin position="27"/>
        <end position="45"/>
    </location>
</feature>
<feature type="region of interest" description="Disordered" evidence="1">
    <location>
        <begin position="1"/>
        <end position="49"/>
    </location>
</feature>
<evidence type="ECO:0000313" key="3">
    <source>
        <dbReference type="Proteomes" id="UP000542776"/>
    </source>
</evidence>
<dbReference type="Proteomes" id="UP000542776">
    <property type="component" value="Unassembled WGS sequence"/>
</dbReference>
<gene>
    <name evidence="2" type="ORF">GGR04_002298</name>
</gene>
<name>A0A7W6EFG7_9HYPH</name>
<protein>
    <submittedName>
        <fullName evidence="2">Uncharacterized protein</fullName>
    </submittedName>
</protein>
<dbReference type="EMBL" id="JACIEK010000005">
    <property type="protein sequence ID" value="MBB3998457.1"/>
    <property type="molecule type" value="Genomic_DNA"/>
</dbReference>
<evidence type="ECO:0000256" key="1">
    <source>
        <dbReference type="SAM" id="MobiDB-lite"/>
    </source>
</evidence>
<organism evidence="2 3">
    <name type="scientific">Aureimonas pseudogalii</name>
    <dbReference type="NCBI Taxonomy" id="1744844"/>
    <lineage>
        <taxon>Bacteria</taxon>
        <taxon>Pseudomonadati</taxon>
        <taxon>Pseudomonadota</taxon>
        <taxon>Alphaproteobacteria</taxon>
        <taxon>Hyphomicrobiales</taxon>
        <taxon>Aurantimonadaceae</taxon>
        <taxon>Aureimonas</taxon>
    </lineage>
</organism>
<sequence length="68" mass="7731">MTSEDRSSVLPTDACSALARSPSQDDPNPRHDPTAERCQKPGDHRFRPRFVARPLHRPCLRSIPLARR</sequence>
<reference evidence="2 3" key="1">
    <citation type="submission" date="2020-08" db="EMBL/GenBank/DDBJ databases">
        <title>Genomic Encyclopedia of Type Strains, Phase IV (KMG-IV): sequencing the most valuable type-strain genomes for metagenomic binning, comparative biology and taxonomic classification.</title>
        <authorList>
            <person name="Goeker M."/>
        </authorList>
    </citation>
    <scope>NUCLEOTIDE SEQUENCE [LARGE SCALE GENOMIC DNA]</scope>
    <source>
        <strain evidence="2 3">DSM 102238</strain>
    </source>
</reference>
<keyword evidence="3" id="KW-1185">Reference proteome</keyword>
<evidence type="ECO:0000313" key="2">
    <source>
        <dbReference type="EMBL" id="MBB3998457.1"/>
    </source>
</evidence>
<accession>A0A7W6EFG7</accession>